<protein>
    <recommendedName>
        <fullName evidence="1">Methyltransferase FkbM domain-containing protein</fullName>
    </recommendedName>
</protein>
<dbReference type="PANTHER" id="PTHR32026:SF10">
    <property type="entry name" value="METHYLTRANSFERASE-LIKE PROTEIN 24-RELATED"/>
    <property type="match status" value="1"/>
</dbReference>
<dbReference type="Gene3D" id="3.40.50.150">
    <property type="entry name" value="Vaccinia Virus protein VP39"/>
    <property type="match status" value="1"/>
</dbReference>
<dbReference type="InterPro" id="IPR026913">
    <property type="entry name" value="METTL24"/>
</dbReference>
<evidence type="ECO:0000313" key="2">
    <source>
        <dbReference type="EMBL" id="JAI62933.1"/>
    </source>
</evidence>
<dbReference type="EMBL" id="GDRN01076117">
    <property type="protein sequence ID" value="JAI62933.1"/>
    <property type="molecule type" value="Transcribed_RNA"/>
</dbReference>
<sequence length="348" mass="39264">MAMGVVGGLVGVLGRTLRKRQSLTVLLLLLFSLSLIRNARHEMRIETRVEEEEEESEEDYITPEEVLQVLRLLDSAVSNVEAQCGRMVTLGGRITCSCEKKLCGVDGAKMVCLDPDVMPPPRHCHALNFGIGYEFSFDEALVNYGCRVFAFDPTNSNITNKVYQANYTQGLAAPKPRRDSRAPSPLRRTFHALNLGLGPKDHTLFLNLTEDGRYYRGNIATFLTYRSVLRILDNPRVDIIKIDIEGVEWQVLQELLSAPDAAEALQHVRQILMEVHFDFLKPDMNAEKLLKAAWRALRVLQRLRELGFHLAAFDLNNTAQKYMAFGPLRLALFREVTLIRRSPAGVLG</sequence>
<name>A0A0P4W9T7_SCYOL</name>
<dbReference type="Pfam" id="PF05050">
    <property type="entry name" value="Methyltransf_21"/>
    <property type="match status" value="1"/>
</dbReference>
<reference evidence="2" key="1">
    <citation type="submission" date="2015-09" db="EMBL/GenBank/DDBJ databases">
        <title>Scylla olivacea transcriptome.</title>
        <authorList>
            <person name="Ikhwanuddin M."/>
        </authorList>
    </citation>
    <scope>NUCLEOTIDE SEQUENCE</scope>
</reference>
<evidence type="ECO:0000259" key="1">
    <source>
        <dbReference type="Pfam" id="PF05050"/>
    </source>
</evidence>
<dbReference type="InterPro" id="IPR029063">
    <property type="entry name" value="SAM-dependent_MTases_sf"/>
</dbReference>
<dbReference type="PANTHER" id="PTHR32026">
    <property type="entry name" value="METHYLTRANSFERASE-LIKE PROTEIN 24"/>
    <property type="match status" value="1"/>
</dbReference>
<dbReference type="AlphaFoldDB" id="A0A0P4W9T7"/>
<feature type="domain" description="Methyltransferase FkbM" evidence="1">
    <location>
        <begin position="135"/>
        <end position="309"/>
    </location>
</feature>
<accession>A0A0P4W9T7</accession>
<dbReference type="SUPFAM" id="SSF53335">
    <property type="entry name" value="S-adenosyl-L-methionine-dependent methyltransferases"/>
    <property type="match status" value="1"/>
</dbReference>
<dbReference type="InterPro" id="IPR006342">
    <property type="entry name" value="FkbM_mtfrase"/>
</dbReference>
<proteinExistence type="predicted"/>
<organism evidence="2">
    <name type="scientific">Scylla olivacea</name>
    <name type="common">Orange mud crab</name>
    <name type="synonym">Cancer olivacea</name>
    <dbReference type="NCBI Taxonomy" id="85551"/>
    <lineage>
        <taxon>Eukaryota</taxon>
        <taxon>Metazoa</taxon>
        <taxon>Ecdysozoa</taxon>
        <taxon>Arthropoda</taxon>
        <taxon>Crustacea</taxon>
        <taxon>Multicrustacea</taxon>
        <taxon>Malacostraca</taxon>
        <taxon>Eumalacostraca</taxon>
        <taxon>Eucarida</taxon>
        <taxon>Decapoda</taxon>
        <taxon>Pleocyemata</taxon>
        <taxon>Brachyura</taxon>
        <taxon>Eubrachyura</taxon>
        <taxon>Portunoidea</taxon>
        <taxon>Portunidae</taxon>
        <taxon>Portuninae</taxon>
        <taxon>Scylla</taxon>
    </lineage>
</organism>